<feature type="compositionally biased region" description="Low complexity" evidence="1">
    <location>
        <begin position="48"/>
        <end position="57"/>
    </location>
</feature>
<feature type="compositionally biased region" description="Polar residues" evidence="1">
    <location>
        <begin position="472"/>
        <end position="481"/>
    </location>
</feature>
<comment type="caution">
    <text evidence="2">The sequence shown here is derived from an EMBL/GenBank/DDBJ whole genome shotgun (WGS) entry which is preliminary data.</text>
</comment>
<feature type="compositionally biased region" description="Basic and acidic residues" evidence="1">
    <location>
        <begin position="433"/>
        <end position="443"/>
    </location>
</feature>
<sequence length="538" mass="56287">MQVPPVLQPQLQVPQLTLPQYEAQHGVELSTVSVGCGDEAAIGPTTPSSSNNSSRSSYKNPIISSELGASSIGNQIPDSNSQVNNNNNSSCNTAITNKEQCTNIHTASAFGSQGVELQKSPEASSRVFTPRQTHAATGSQSGTVSPSPWSRSPAATRPAFPPTGVIPLVFPGGISGPGNFQGAKVANGPLSWCPGQASPLPPAFGHDRQRVTLLFHPSGQQSPQQPYLQRSRSPLGAAPPPPVAKPCGREMREGVNNNWSWVPPSSPAQSPSPSPALRQRFTAWVDTREHAQSQSTGVASFGQPVAASLASAMRATGGPHTPRAAHFGRAMSPSGSMLMACGAPSPGGSMLVGFGSPSLGGSMLVRGAGMPSSGSMLVASASMPPTASPAQVMRSGLAQYQGIPPPLPLQRLPGGWSVTQPPLMPGRSTGADAARHGTPRSEARSPGPVARSPCPVAARKLQPEQQQSIWQLPHTQGQQPSQPERHQEQLQLQQPQPQQPQQAQQLLEKQWQPGLPPQAQERARPIRQARSVSPPSGT</sequence>
<feature type="region of interest" description="Disordered" evidence="1">
    <location>
        <begin position="38"/>
        <end position="60"/>
    </location>
</feature>
<evidence type="ECO:0000256" key="1">
    <source>
        <dbReference type="SAM" id="MobiDB-lite"/>
    </source>
</evidence>
<feature type="region of interest" description="Disordered" evidence="1">
    <location>
        <begin position="412"/>
        <end position="454"/>
    </location>
</feature>
<dbReference type="Proteomes" id="UP000654075">
    <property type="component" value="Unassembled WGS sequence"/>
</dbReference>
<keyword evidence="3" id="KW-1185">Reference proteome</keyword>
<feature type="compositionally biased region" description="Low complexity" evidence="1">
    <location>
        <begin position="489"/>
        <end position="513"/>
    </location>
</feature>
<name>A0A813E6Z7_POLGL</name>
<evidence type="ECO:0000313" key="2">
    <source>
        <dbReference type="EMBL" id="CAE8594712.1"/>
    </source>
</evidence>
<accession>A0A813E6Z7</accession>
<reference evidence="2" key="1">
    <citation type="submission" date="2021-02" db="EMBL/GenBank/DDBJ databases">
        <authorList>
            <person name="Dougan E. K."/>
            <person name="Rhodes N."/>
            <person name="Thang M."/>
            <person name="Chan C."/>
        </authorList>
    </citation>
    <scope>NUCLEOTIDE SEQUENCE</scope>
</reference>
<proteinExistence type="predicted"/>
<dbReference type="AlphaFoldDB" id="A0A813E6Z7"/>
<evidence type="ECO:0000313" key="3">
    <source>
        <dbReference type="Proteomes" id="UP000654075"/>
    </source>
</evidence>
<feature type="region of interest" description="Disordered" evidence="1">
    <location>
        <begin position="115"/>
        <end position="158"/>
    </location>
</feature>
<dbReference type="EMBL" id="CAJNNV010007291">
    <property type="protein sequence ID" value="CAE8594712.1"/>
    <property type="molecule type" value="Genomic_DNA"/>
</dbReference>
<feature type="region of interest" description="Disordered" evidence="1">
    <location>
        <begin position="472"/>
        <end position="538"/>
    </location>
</feature>
<gene>
    <name evidence="2" type="ORF">PGLA1383_LOCUS13237</name>
</gene>
<feature type="region of interest" description="Disordered" evidence="1">
    <location>
        <begin position="217"/>
        <end position="243"/>
    </location>
</feature>
<organism evidence="2 3">
    <name type="scientific">Polarella glacialis</name>
    <name type="common">Dinoflagellate</name>
    <dbReference type="NCBI Taxonomy" id="89957"/>
    <lineage>
        <taxon>Eukaryota</taxon>
        <taxon>Sar</taxon>
        <taxon>Alveolata</taxon>
        <taxon>Dinophyceae</taxon>
        <taxon>Suessiales</taxon>
        <taxon>Suessiaceae</taxon>
        <taxon>Polarella</taxon>
    </lineage>
</organism>
<protein>
    <submittedName>
        <fullName evidence="2">Uncharacterized protein</fullName>
    </submittedName>
</protein>
<feature type="compositionally biased region" description="Polar residues" evidence="1">
    <location>
        <begin position="218"/>
        <end position="232"/>
    </location>
</feature>
<feature type="compositionally biased region" description="Polar residues" evidence="1">
    <location>
        <begin position="121"/>
        <end position="150"/>
    </location>
</feature>